<keyword evidence="3" id="KW-0862">Zinc</keyword>
<feature type="region of interest" description="Disordered" evidence="5">
    <location>
        <begin position="296"/>
        <end position="393"/>
    </location>
</feature>
<feature type="compositionally biased region" description="Pro residues" evidence="5">
    <location>
        <begin position="319"/>
        <end position="340"/>
    </location>
</feature>
<organism evidence="7 8">
    <name type="scientific">Ophiocordyceps australis</name>
    <dbReference type="NCBI Taxonomy" id="1399860"/>
    <lineage>
        <taxon>Eukaryota</taxon>
        <taxon>Fungi</taxon>
        <taxon>Dikarya</taxon>
        <taxon>Ascomycota</taxon>
        <taxon>Pezizomycotina</taxon>
        <taxon>Sordariomycetes</taxon>
        <taxon>Hypocreomycetidae</taxon>
        <taxon>Hypocreales</taxon>
        <taxon>Ophiocordycipitaceae</taxon>
        <taxon>Ophiocordyceps</taxon>
    </lineage>
</organism>
<keyword evidence="1" id="KW-0479">Metal-binding</keyword>
<dbReference type="GO" id="GO:0005634">
    <property type="term" value="C:nucleus"/>
    <property type="evidence" value="ECO:0007669"/>
    <property type="project" value="TreeGrafter"/>
</dbReference>
<dbReference type="OrthoDB" id="8062037at2759"/>
<dbReference type="AlphaFoldDB" id="A0A2C5YY16"/>
<evidence type="ECO:0000256" key="1">
    <source>
        <dbReference type="ARBA" id="ARBA00022723"/>
    </source>
</evidence>
<dbReference type="Pfam" id="PF13639">
    <property type="entry name" value="zf-RING_2"/>
    <property type="match status" value="1"/>
</dbReference>
<evidence type="ECO:0000313" key="8">
    <source>
        <dbReference type="Proteomes" id="UP000224854"/>
    </source>
</evidence>
<evidence type="ECO:0000313" key="7">
    <source>
        <dbReference type="EMBL" id="PHH71934.1"/>
    </source>
</evidence>
<dbReference type="PANTHER" id="PTHR45931">
    <property type="entry name" value="SI:CH211-59O9.10"/>
    <property type="match status" value="1"/>
</dbReference>
<dbReference type="EMBL" id="NJEU01000629">
    <property type="protein sequence ID" value="PHH71934.1"/>
    <property type="molecule type" value="Genomic_DNA"/>
</dbReference>
<dbReference type="PANTHER" id="PTHR45931:SF3">
    <property type="entry name" value="RING ZINC FINGER-CONTAINING PROTEIN"/>
    <property type="match status" value="1"/>
</dbReference>
<dbReference type="GO" id="GO:0061630">
    <property type="term" value="F:ubiquitin protein ligase activity"/>
    <property type="evidence" value="ECO:0007669"/>
    <property type="project" value="TreeGrafter"/>
</dbReference>
<feature type="domain" description="RING-type" evidence="6">
    <location>
        <begin position="23"/>
        <end position="71"/>
    </location>
</feature>
<feature type="compositionally biased region" description="Basic and acidic residues" evidence="5">
    <location>
        <begin position="128"/>
        <end position="148"/>
    </location>
</feature>
<keyword evidence="8" id="KW-1185">Reference proteome</keyword>
<evidence type="ECO:0000256" key="5">
    <source>
        <dbReference type="SAM" id="MobiDB-lite"/>
    </source>
</evidence>
<dbReference type="InterPro" id="IPR001841">
    <property type="entry name" value="Znf_RING"/>
</dbReference>
<feature type="compositionally biased region" description="Polar residues" evidence="5">
    <location>
        <begin position="378"/>
        <end position="393"/>
    </location>
</feature>
<feature type="region of interest" description="Disordered" evidence="5">
    <location>
        <begin position="128"/>
        <end position="177"/>
    </location>
</feature>
<dbReference type="InterPro" id="IPR013083">
    <property type="entry name" value="Znf_RING/FYVE/PHD"/>
</dbReference>
<protein>
    <recommendedName>
        <fullName evidence="6">RING-type domain-containing protein</fullName>
    </recommendedName>
</protein>
<dbReference type="GO" id="GO:0008270">
    <property type="term" value="F:zinc ion binding"/>
    <property type="evidence" value="ECO:0007669"/>
    <property type="project" value="UniProtKB-KW"/>
</dbReference>
<keyword evidence="2 4" id="KW-0863">Zinc-finger</keyword>
<proteinExistence type="predicted"/>
<evidence type="ECO:0000259" key="6">
    <source>
        <dbReference type="PROSITE" id="PS50089"/>
    </source>
</evidence>
<gene>
    <name evidence="7" type="ORF">CDD82_6250</name>
</gene>
<dbReference type="Proteomes" id="UP000224854">
    <property type="component" value="Unassembled WGS sequence"/>
</dbReference>
<feature type="compositionally biased region" description="Basic residues" evidence="5">
    <location>
        <begin position="149"/>
        <end position="164"/>
    </location>
</feature>
<dbReference type="CDD" id="cd16448">
    <property type="entry name" value="RING-H2"/>
    <property type="match status" value="1"/>
</dbReference>
<sequence>MADQTAKGLKDSMSDIADKEKTCVICYNDFGVESPEGINEVPFRLPRCKHIFGDHCIKRWFEDSDRCPYCRDKVRPDPKHYPNSSRAFMNIMRLRGAYLPSALSEQLYSRFIEMAGNDNELIDALARQDRVADRRSPPDDDTGLDQRRTRQRRSSRSPRRPHHAAARESRSAAVALPYSTMPTPDLYTHPLSETANPWPPVPLQVSHQRHARHAASSGTRPLYPATSRRLPVMSVAAGAYRPPGNGQVDNTAAGNEAYGQSQVVPIIPFYQATPMSVAGLVVNQTSPSMFHQQQYVHTPQAAGHAPRPSTQGQLQNPPMQNPPVQNPPVQNPPVQSPPVQFPTRETATVTGPAGIHMPSLRPARTTDAYPGTQAPWVAQTTGSHGSQPVATNNQAVPAVSSDVFRALPW</sequence>
<name>A0A2C5YY16_9HYPO</name>
<evidence type="ECO:0000256" key="4">
    <source>
        <dbReference type="PROSITE-ProRule" id="PRU00175"/>
    </source>
</evidence>
<dbReference type="GO" id="GO:0006511">
    <property type="term" value="P:ubiquitin-dependent protein catabolic process"/>
    <property type="evidence" value="ECO:0007669"/>
    <property type="project" value="TreeGrafter"/>
</dbReference>
<dbReference type="Gene3D" id="3.30.40.10">
    <property type="entry name" value="Zinc/RING finger domain, C3HC4 (zinc finger)"/>
    <property type="match status" value="1"/>
</dbReference>
<evidence type="ECO:0000256" key="3">
    <source>
        <dbReference type="ARBA" id="ARBA00022833"/>
    </source>
</evidence>
<reference evidence="7 8" key="1">
    <citation type="submission" date="2017-06" db="EMBL/GenBank/DDBJ databases">
        <title>Ant-infecting Ophiocordyceps genomes reveal a high diversity of potential behavioral manipulation genes and a possible major role for enterotoxins.</title>
        <authorList>
            <person name="De Bekker C."/>
            <person name="Evans H.C."/>
            <person name="Brachmann A."/>
            <person name="Hughes D.P."/>
        </authorList>
    </citation>
    <scope>NUCLEOTIDE SEQUENCE [LARGE SCALE GENOMIC DNA]</scope>
    <source>
        <strain evidence="7 8">1348a</strain>
    </source>
</reference>
<comment type="caution">
    <text evidence="7">The sequence shown here is derived from an EMBL/GenBank/DDBJ whole genome shotgun (WGS) entry which is preliminary data.</text>
</comment>
<dbReference type="SUPFAM" id="SSF57850">
    <property type="entry name" value="RING/U-box"/>
    <property type="match status" value="1"/>
</dbReference>
<evidence type="ECO:0000256" key="2">
    <source>
        <dbReference type="ARBA" id="ARBA00022771"/>
    </source>
</evidence>
<dbReference type="PROSITE" id="PS50089">
    <property type="entry name" value="ZF_RING_2"/>
    <property type="match status" value="1"/>
</dbReference>
<dbReference type="InterPro" id="IPR051834">
    <property type="entry name" value="RING_finger_E3_ligase"/>
</dbReference>
<accession>A0A2C5YY16</accession>